<dbReference type="CDD" id="cd02966">
    <property type="entry name" value="TlpA_like_family"/>
    <property type="match status" value="1"/>
</dbReference>
<proteinExistence type="predicted"/>
<accession>A0A518APQ5</accession>
<dbReference type="KEGG" id="amuc:Pan181_29010"/>
<dbReference type="PANTHER" id="PTHR42852">
    <property type="entry name" value="THIOL:DISULFIDE INTERCHANGE PROTEIN DSBE"/>
    <property type="match status" value="1"/>
</dbReference>
<dbReference type="InterPro" id="IPR017937">
    <property type="entry name" value="Thioredoxin_CS"/>
</dbReference>
<dbReference type="AlphaFoldDB" id="A0A518APQ5"/>
<feature type="domain" description="Thioredoxin" evidence="6">
    <location>
        <begin position="31"/>
        <end position="199"/>
    </location>
</feature>
<dbReference type="PROSITE" id="PS51352">
    <property type="entry name" value="THIOREDOXIN_2"/>
    <property type="match status" value="1"/>
</dbReference>
<feature type="chain" id="PRO_5021777826" evidence="5">
    <location>
        <begin position="20"/>
        <end position="413"/>
    </location>
</feature>
<dbReference type="InterPro" id="IPR050553">
    <property type="entry name" value="Thioredoxin_ResA/DsbE_sf"/>
</dbReference>
<keyword evidence="5" id="KW-0732">Signal</keyword>
<dbReference type="PROSITE" id="PS00194">
    <property type="entry name" value="THIOREDOXIN_1"/>
    <property type="match status" value="1"/>
</dbReference>
<dbReference type="GO" id="GO:0016209">
    <property type="term" value="F:antioxidant activity"/>
    <property type="evidence" value="ECO:0007669"/>
    <property type="project" value="InterPro"/>
</dbReference>
<keyword evidence="8" id="KW-1185">Reference proteome</keyword>
<organism evidence="7 8">
    <name type="scientific">Aeoliella mucimassa</name>
    <dbReference type="NCBI Taxonomy" id="2527972"/>
    <lineage>
        <taxon>Bacteria</taxon>
        <taxon>Pseudomonadati</taxon>
        <taxon>Planctomycetota</taxon>
        <taxon>Planctomycetia</taxon>
        <taxon>Pirellulales</taxon>
        <taxon>Lacipirellulaceae</taxon>
        <taxon>Aeoliella</taxon>
    </lineage>
</organism>
<evidence type="ECO:0000256" key="5">
    <source>
        <dbReference type="SAM" id="SignalP"/>
    </source>
</evidence>
<feature type="signal peptide" evidence="5">
    <location>
        <begin position="1"/>
        <end position="19"/>
    </location>
</feature>
<dbReference type="GO" id="GO:0017004">
    <property type="term" value="P:cytochrome complex assembly"/>
    <property type="evidence" value="ECO:0007669"/>
    <property type="project" value="UniProtKB-KW"/>
</dbReference>
<evidence type="ECO:0000256" key="1">
    <source>
        <dbReference type="ARBA" id="ARBA00004196"/>
    </source>
</evidence>
<protein>
    <submittedName>
        <fullName evidence="7">Thiol-disulfide oxidoreductase ResA</fullName>
    </submittedName>
</protein>
<gene>
    <name evidence="7" type="primary">resA_7</name>
    <name evidence="7" type="ORF">Pan181_29010</name>
</gene>
<dbReference type="Proteomes" id="UP000315750">
    <property type="component" value="Chromosome"/>
</dbReference>
<comment type="subcellular location">
    <subcellularLocation>
        <location evidence="1">Cell envelope</location>
    </subcellularLocation>
</comment>
<sequence length="413" mass="45526" precursor="true">MLRAFLLTLLTTFATVAHADEPATGSTETSLKIGSPAPPLDIEHWLSDANGKFEPVTEFEPGKVYVLEFWATWCGPCVKGIPHLAEVQSKYADQGVMVIGVSREDLDTVNAFLDREVRTSTDHPATDAEANPQTYGQLTSAYCLATDPDASTHDTYFRAAGQAGIPCAFIVGKDAKIEWVGHPSKMDDVIEQVLSDSWDRDAYIVKFNVGVLSNKLSAVTRAAIKNGDHGQMLELREKLNQIDMGEAYAPTVEEHVRKLTTIIDLHDRMEDPEGTIAKLQAGDLDGMEVTMLANRLQKHAREGEAFSPELARALADFRQKQAATSTVGKSKAIWLEDSGDLYYLAGDLKSAIEVTKKSVAECDTLVAELQAEEGVEDKDKTTARLVYRRKSTMRQLKRYEKEKAEADEQQEAG</sequence>
<evidence type="ECO:0000256" key="2">
    <source>
        <dbReference type="ARBA" id="ARBA00022748"/>
    </source>
</evidence>
<dbReference type="OrthoDB" id="9802923at2"/>
<evidence type="ECO:0000256" key="3">
    <source>
        <dbReference type="ARBA" id="ARBA00023157"/>
    </source>
</evidence>
<dbReference type="InterPro" id="IPR036249">
    <property type="entry name" value="Thioredoxin-like_sf"/>
</dbReference>
<keyword evidence="3" id="KW-1015">Disulfide bond</keyword>
<dbReference type="Pfam" id="PF00578">
    <property type="entry name" value="AhpC-TSA"/>
    <property type="match status" value="1"/>
</dbReference>
<evidence type="ECO:0000313" key="7">
    <source>
        <dbReference type="EMBL" id="QDU56691.1"/>
    </source>
</evidence>
<dbReference type="Gene3D" id="3.40.30.10">
    <property type="entry name" value="Glutaredoxin"/>
    <property type="match status" value="1"/>
</dbReference>
<dbReference type="GO" id="GO:0016491">
    <property type="term" value="F:oxidoreductase activity"/>
    <property type="evidence" value="ECO:0007669"/>
    <property type="project" value="InterPro"/>
</dbReference>
<evidence type="ECO:0000259" key="6">
    <source>
        <dbReference type="PROSITE" id="PS51352"/>
    </source>
</evidence>
<evidence type="ECO:0000256" key="4">
    <source>
        <dbReference type="ARBA" id="ARBA00023284"/>
    </source>
</evidence>
<dbReference type="InterPro" id="IPR013766">
    <property type="entry name" value="Thioredoxin_domain"/>
</dbReference>
<dbReference type="PANTHER" id="PTHR42852:SF6">
    <property type="entry name" value="THIOL:DISULFIDE INTERCHANGE PROTEIN DSBE"/>
    <property type="match status" value="1"/>
</dbReference>
<dbReference type="RefSeq" id="WP_145247393.1">
    <property type="nucleotide sequence ID" value="NZ_CP036278.1"/>
</dbReference>
<name>A0A518APQ5_9BACT</name>
<dbReference type="SUPFAM" id="SSF52833">
    <property type="entry name" value="Thioredoxin-like"/>
    <property type="match status" value="1"/>
</dbReference>
<keyword evidence="2" id="KW-0201">Cytochrome c-type biogenesis</keyword>
<keyword evidence="4" id="KW-0676">Redox-active center</keyword>
<dbReference type="EMBL" id="CP036278">
    <property type="protein sequence ID" value="QDU56691.1"/>
    <property type="molecule type" value="Genomic_DNA"/>
</dbReference>
<dbReference type="GO" id="GO:0030313">
    <property type="term" value="C:cell envelope"/>
    <property type="evidence" value="ECO:0007669"/>
    <property type="project" value="UniProtKB-SubCell"/>
</dbReference>
<reference evidence="7 8" key="1">
    <citation type="submission" date="2019-02" db="EMBL/GenBank/DDBJ databases">
        <title>Deep-cultivation of Planctomycetes and their phenomic and genomic characterization uncovers novel biology.</title>
        <authorList>
            <person name="Wiegand S."/>
            <person name="Jogler M."/>
            <person name="Boedeker C."/>
            <person name="Pinto D."/>
            <person name="Vollmers J."/>
            <person name="Rivas-Marin E."/>
            <person name="Kohn T."/>
            <person name="Peeters S.H."/>
            <person name="Heuer A."/>
            <person name="Rast P."/>
            <person name="Oberbeckmann S."/>
            <person name="Bunk B."/>
            <person name="Jeske O."/>
            <person name="Meyerdierks A."/>
            <person name="Storesund J.E."/>
            <person name="Kallscheuer N."/>
            <person name="Luecker S."/>
            <person name="Lage O.M."/>
            <person name="Pohl T."/>
            <person name="Merkel B.J."/>
            <person name="Hornburger P."/>
            <person name="Mueller R.-W."/>
            <person name="Bruemmer F."/>
            <person name="Labrenz M."/>
            <person name="Spormann A.M."/>
            <person name="Op den Camp H."/>
            <person name="Overmann J."/>
            <person name="Amann R."/>
            <person name="Jetten M.S.M."/>
            <person name="Mascher T."/>
            <person name="Medema M.H."/>
            <person name="Devos D.P."/>
            <person name="Kaster A.-K."/>
            <person name="Ovreas L."/>
            <person name="Rohde M."/>
            <person name="Galperin M.Y."/>
            <person name="Jogler C."/>
        </authorList>
    </citation>
    <scope>NUCLEOTIDE SEQUENCE [LARGE SCALE GENOMIC DNA]</scope>
    <source>
        <strain evidence="7 8">Pan181</strain>
    </source>
</reference>
<dbReference type="InterPro" id="IPR000866">
    <property type="entry name" value="AhpC/TSA"/>
</dbReference>
<evidence type="ECO:0000313" key="8">
    <source>
        <dbReference type="Proteomes" id="UP000315750"/>
    </source>
</evidence>